<dbReference type="InterPro" id="IPR036631">
    <property type="entry name" value="MGMT_N_sf"/>
</dbReference>
<dbReference type="Gene3D" id="3.30.160.70">
    <property type="entry name" value="Methylated DNA-protein cysteine methyltransferase domain"/>
    <property type="match status" value="1"/>
</dbReference>
<evidence type="ECO:0000256" key="4">
    <source>
        <dbReference type="ARBA" id="ARBA00022603"/>
    </source>
</evidence>
<evidence type="ECO:0000256" key="8">
    <source>
        <dbReference type="ARBA" id="ARBA00049348"/>
    </source>
</evidence>
<dbReference type="Pfam" id="PF01035">
    <property type="entry name" value="DNA_binding_1"/>
    <property type="match status" value="1"/>
</dbReference>
<dbReference type="InterPro" id="IPR023546">
    <property type="entry name" value="MGMT"/>
</dbReference>
<sequence length="158" mass="16724">MTQPDARISFDSPIGAITIEAMNDNITSLTIGESRPTLGSSKILGEAKRQMSAYFAGKLTEFDLPVQLEGTNFQKAVWKQIAKVGFGKTTSYAQIAEKLGKPLASRAVGGAVGANPVPLIVGCHRVLGASGKITGYSGGKGLPTKRLLLELESIDYKQ</sequence>
<dbReference type="EMBL" id="CAEZXK010000004">
    <property type="protein sequence ID" value="CAB4680842.1"/>
    <property type="molecule type" value="Genomic_DNA"/>
</dbReference>
<evidence type="ECO:0000256" key="3">
    <source>
        <dbReference type="ARBA" id="ARBA00011918"/>
    </source>
</evidence>
<dbReference type="PANTHER" id="PTHR10815">
    <property type="entry name" value="METHYLATED-DNA--PROTEIN-CYSTEINE METHYLTRANSFERASE"/>
    <property type="match status" value="1"/>
</dbReference>
<protein>
    <recommendedName>
        <fullName evidence="3">methylated-DNA--[protein]-cysteine S-methyltransferase</fullName>
        <ecNumber evidence="3">2.1.1.63</ecNumber>
    </recommendedName>
</protein>
<comment type="catalytic activity">
    <reaction evidence="8">
        <text>a 6-O-methyl-2'-deoxyguanosine in DNA + L-cysteinyl-[protein] = S-methyl-L-cysteinyl-[protein] + a 2'-deoxyguanosine in DNA</text>
        <dbReference type="Rhea" id="RHEA:24000"/>
        <dbReference type="Rhea" id="RHEA-COMP:10131"/>
        <dbReference type="Rhea" id="RHEA-COMP:10132"/>
        <dbReference type="Rhea" id="RHEA-COMP:11367"/>
        <dbReference type="Rhea" id="RHEA-COMP:11368"/>
        <dbReference type="ChEBI" id="CHEBI:29950"/>
        <dbReference type="ChEBI" id="CHEBI:82612"/>
        <dbReference type="ChEBI" id="CHEBI:85445"/>
        <dbReference type="ChEBI" id="CHEBI:85448"/>
        <dbReference type="EC" id="2.1.1.63"/>
    </reaction>
</comment>
<gene>
    <name evidence="11" type="ORF">UFOPK2370_00267</name>
</gene>
<dbReference type="GO" id="GO:0032259">
    <property type="term" value="P:methylation"/>
    <property type="evidence" value="ECO:0007669"/>
    <property type="project" value="UniProtKB-KW"/>
</dbReference>
<dbReference type="NCBIfam" id="TIGR00589">
    <property type="entry name" value="ogt"/>
    <property type="match status" value="1"/>
</dbReference>
<dbReference type="InterPro" id="IPR014048">
    <property type="entry name" value="MethylDNA_cys_MeTrfase_DNA-bd"/>
</dbReference>
<dbReference type="HAMAP" id="MF_00772">
    <property type="entry name" value="OGT"/>
    <property type="match status" value="1"/>
</dbReference>
<comment type="catalytic activity">
    <reaction evidence="1">
        <text>a 4-O-methyl-thymidine in DNA + L-cysteinyl-[protein] = a thymidine in DNA + S-methyl-L-cysteinyl-[protein]</text>
        <dbReference type="Rhea" id="RHEA:53428"/>
        <dbReference type="Rhea" id="RHEA-COMP:10131"/>
        <dbReference type="Rhea" id="RHEA-COMP:10132"/>
        <dbReference type="Rhea" id="RHEA-COMP:13555"/>
        <dbReference type="Rhea" id="RHEA-COMP:13556"/>
        <dbReference type="ChEBI" id="CHEBI:29950"/>
        <dbReference type="ChEBI" id="CHEBI:82612"/>
        <dbReference type="ChEBI" id="CHEBI:137386"/>
        <dbReference type="ChEBI" id="CHEBI:137387"/>
        <dbReference type="EC" id="2.1.1.63"/>
    </reaction>
</comment>
<name>A0A6J6N3X8_9ZZZZ</name>
<organism evidence="11">
    <name type="scientific">freshwater metagenome</name>
    <dbReference type="NCBI Taxonomy" id="449393"/>
    <lineage>
        <taxon>unclassified sequences</taxon>
        <taxon>metagenomes</taxon>
        <taxon>ecological metagenomes</taxon>
    </lineage>
</organism>
<evidence type="ECO:0000256" key="7">
    <source>
        <dbReference type="ARBA" id="ARBA00023204"/>
    </source>
</evidence>
<keyword evidence="4" id="KW-0489">Methyltransferase</keyword>
<dbReference type="SUPFAM" id="SSF46767">
    <property type="entry name" value="Methylated DNA-protein cysteine methyltransferase, C-terminal domain"/>
    <property type="match status" value="1"/>
</dbReference>
<evidence type="ECO:0000256" key="2">
    <source>
        <dbReference type="ARBA" id="ARBA00008711"/>
    </source>
</evidence>
<feature type="domain" description="Methylguanine DNA methyltransferase ribonuclease-like" evidence="10">
    <location>
        <begin position="10"/>
        <end position="67"/>
    </location>
</feature>
<dbReference type="InterPro" id="IPR008332">
    <property type="entry name" value="MethylG_MeTrfase_N"/>
</dbReference>
<evidence type="ECO:0000256" key="1">
    <source>
        <dbReference type="ARBA" id="ARBA00001286"/>
    </source>
</evidence>
<keyword evidence="5" id="KW-0808">Transferase</keyword>
<dbReference type="SUPFAM" id="SSF53155">
    <property type="entry name" value="Methylated DNA-protein cysteine methyltransferase domain"/>
    <property type="match status" value="1"/>
</dbReference>
<dbReference type="Gene3D" id="1.10.10.10">
    <property type="entry name" value="Winged helix-like DNA-binding domain superfamily/Winged helix DNA-binding domain"/>
    <property type="match status" value="1"/>
</dbReference>
<evidence type="ECO:0000313" key="11">
    <source>
        <dbReference type="EMBL" id="CAB4680842.1"/>
    </source>
</evidence>
<dbReference type="FunFam" id="1.10.10.10:FF:000214">
    <property type="entry name" value="Methylated-DNA--protein-cysteine methyltransferase"/>
    <property type="match status" value="1"/>
</dbReference>
<evidence type="ECO:0000256" key="6">
    <source>
        <dbReference type="ARBA" id="ARBA00022763"/>
    </source>
</evidence>
<evidence type="ECO:0000259" key="9">
    <source>
        <dbReference type="Pfam" id="PF01035"/>
    </source>
</evidence>
<dbReference type="GO" id="GO:0003908">
    <property type="term" value="F:methylated-DNA-[protein]-cysteine S-methyltransferase activity"/>
    <property type="evidence" value="ECO:0007669"/>
    <property type="project" value="UniProtKB-EC"/>
</dbReference>
<reference evidence="11" key="1">
    <citation type="submission" date="2020-05" db="EMBL/GenBank/DDBJ databases">
        <authorList>
            <person name="Chiriac C."/>
            <person name="Salcher M."/>
            <person name="Ghai R."/>
            <person name="Kavagutti S V."/>
        </authorList>
    </citation>
    <scope>NUCLEOTIDE SEQUENCE</scope>
</reference>
<dbReference type="InterPro" id="IPR036388">
    <property type="entry name" value="WH-like_DNA-bd_sf"/>
</dbReference>
<dbReference type="CDD" id="cd06445">
    <property type="entry name" value="ATase"/>
    <property type="match status" value="1"/>
</dbReference>
<accession>A0A6J6N3X8</accession>
<dbReference type="Pfam" id="PF02870">
    <property type="entry name" value="Methyltransf_1N"/>
    <property type="match status" value="1"/>
</dbReference>
<comment type="similarity">
    <text evidence="2">Belongs to the MGMT family.</text>
</comment>
<dbReference type="EC" id="2.1.1.63" evidence="3"/>
<keyword evidence="7" id="KW-0234">DNA repair</keyword>
<dbReference type="GO" id="GO:0006281">
    <property type="term" value="P:DNA repair"/>
    <property type="evidence" value="ECO:0007669"/>
    <property type="project" value="UniProtKB-KW"/>
</dbReference>
<dbReference type="AlphaFoldDB" id="A0A6J6N3X8"/>
<evidence type="ECO:0000256" key="5">
    <source>
        <dbReference type="ARBA" id="ARBA00022679"/>
    </source>
</evidence>
<evidence type="ECO:0000259" key="10">
    <source>
        <dbReference type="Pfam" id="PF02870"/>
    </source>
</evidence>
<dbReference type="InterPro" id="IPR036217">
    <property type="entry name" value="MethylDNA_cys_MeTrfase_DNAb"/>
</dbReference>
<keyword evidence="6" id="KW-0227">DNA damage</keyword>
<feature type="domain" description="Methylated-DNA-[protein]-cysteine S-methyltransferase DNA binding" evidence="9">
    <location>
        <begin position="72"/>
        <end position="153"/>
    </location>
</feature>
<proteinExistence type="inferred from homology"/>
<dbReference type="PANTHER" id="PTHR10815:SF13">
    <property type="entry name" value="METHYLATED-DNA--PROTEIN-CYSTEINE METHYLTRANSFERASE"/>
    <property type="match status" value="1"/>
</dbReference>